<dbReference type="GO" id="GO:0016810">
    <property type="term" value="F:hydrolase activity, acting on carbon-nitrogen (but not peptide) bonds"/>
    <property type="evidence" value="ECO:0007669"/>
    <property type="project" value="InterPro"/>
</dbReference>
<dbReference type="PANTHER" id="PTHR22642">
    <property type="entry name" value="IMIDAZOLONEPROPIONASE"/>
    <property type="match status" value="1"/>
</dbReference>
<dbReference type="Gene3D" id="3.10.310.70">
    <property type="match status" value="1"/>
</dbReference>
<sequence length="574" mass="62443">MDQLGTATVFVGGVVRVDENTTAEAIAIRDGHVVCVGDRKTVLSQCMGAEEIDVTGCVVAPGLIDTHPHLLHFALLDAPLVDVRKAKSWKDILNAIQERAKMTPAGEWIMTTPVGSDEHYFIKESWRDLLEGALPDAAALDSATNEHPVIIQAWAPCVPNVVALNTAGIKKLGLDGELPDSEGRITLEKDSAGELTGRVMGAVTNYYNTLNEAWTDIWDRIPFIQPELLPGALTNGMTQQNALGVTTVYEGHAMDDQQIGLYKMLNDTSKLTVRVLAAPELLSAAFFPLQKRDEARLAKDLAAAARIQGDFGDMFKVDGFSVVPTGPGFNGHMIMREPYKGPFGETVQGRWVVSPELVEKAMRLGKERGFRVNICGGGWGENETLLGLLDKLRTEGVLDGKERWILQHGFFMDQSQAERYAAHGVQATVCPGFTYGKGEMYAERMGEHVLQHLGAFRRMIDAGIDVAGSSDWGPKNPFRIMALAVTHEMGKGERRNDGPAQVVTQKEAYAMWGRQAAKVLNWPGVGDLYPGSHADLVFLDRDPVTCPIEDLPGTQVAATLLGGRLVYGTLPVSS</sequence>
<dbReference type="Gene3D" id="3.20.20.140">
    <property type="entry name" value="Metal-dependent hydrolases"/>
    <property type="match status" value="1"/>
</dbReference>
<evidence type="ECO:0000313" key="3">
    <source>
        <dbReference type="Proteomes" id="UP001152087"/>
    </source>
</evidence>
<accession>A0A9W8QSJ4</accession>
<comment type="caution">
    <text evidence="2">The sequence shown here is derived from an EMBL/GenBank/DDBJ whole genome shotgun (WGS) entry which is preliminary data.</text>
</comment>
<protein>
    <recommendedName>
        <fullName evidence="1">Amidohydrolase 3 domain-containing protein</fullName>
    </recommendedName>
</protein>
<dbReference type="SUPFAM" id="SSF51556">
    <property type="entry name" value="Metallo-dependent hydrolases"/>
    <property type="match status" value="1"/>
</dbReference>
<dbReference type="AlphaFoldDB" id="A0A9W8QSJ4"/>
<dbReference type="Gene3D" id="2.30.40.10">
    <property type="entry name" value="Urease, subunit C, domain 1"/>
    <property type="match status" value="1"/>
</dbReference>
<dbReference type="Pfam" id="PF07969">
    <property type="entry name" value="Amidohydro_3"/>
    <property type="match status" value="1"/>
</dbReference>
<dbReference type="PANTHER" id="PTHR22642:SF2">
    <property type="entry name" value="PROTEIN LONG AFTER FAR-RED 3"/>
    <property type="match status" value="1"/>
</dbReference>
<name>A0A9W8QSJ4_9HYPO</name>
<dbReference type="OrthoDB" id="5595695at2759"/>
<dbReference type="InterPro" id="IPR013108">
    <property type="entry name" value="Amidohydro_3"/>
</dbReference>
<dbReference type="SUPFAM" id="SSF51338">
    <property type="entry name" value="Composite domain of metallo-dependent hydrolases"/>
    <property type="match status" value="1"/>
</dbReference>
<dbReference type="EMBL" id="JAOQAV010000216">
    <property type="protein sequence ID" value="KAJ4176256.1"/>
    <property type="molecule type" value="Genomic_DNA"/>
</dbReference>
<evidence type="ECO:0000313" key="2">
    <source>
        <dbReference type="EMBL" id="KAJ4176256.1"/>
    </source>
</evidence>
<organism evidence="2 3">
    <name type="scientific">Fusarium falciforme</name>
    <dbReference type="NCBI Taxonomy" id="195108"/>
    <lineage>
        <taxon>Eukaryota</taxon>
        <taxon>Fungi</taxon>
        <taxon>Dikarya</taxon>
        <taxon>Ascomycota</taxon>
        <taxon>Pezizomycotina</taxon>
        <taxon>Sordariomycetes</taxon>
        <taxon>Hypocreomycetidae</taxon>
        <taxon>Hypocreales</taxon>
        <taxon>Nectriaceae</taxon>
        <taxon>Fusarium</taxon>
        <taxon>Fusarium solani species complex</taxon>
    </lineage>
</organism>
<evidence type="ECO:0000259" key="1">
    <source>
        <dbReference type="Pfam" id="PF07969"/>
    </source>
</evidence>
<proteinExistence type="predicted"/>
<reference evidence="2" key="1">
    <citation type="submission" date="2022-09" db="EMBL/GenBank/DDBJ databases">
        <title>Fusarium specimens isolated from Avocado Roots.</title>
        <authorList>
            <person name="Stajich J."/>
            <person name="Roper C."/>
            <person name="Heimlech-Rivalta G."/>
        </authorList>
    </citation>
    <scope>NUCLEOTIDE SEQUENCE</scope>
    <source>
        <strain evidence="2">A02</strain>
    </source>
</reference>
<keyword evidence="3" id="KW-1185">Reference proteome</keyword>
<dbReference type="InterPro" id="IPR032466">
    <property type="entry name" value="Metal_Hydrolase"/>
</dbReference>
<gene>
    <name evidence="2" type="ORF">NW755_014519</name>
</gene>
<dbReference type="Proteomes" id="UP001152087">
    <property type="component" value="Unassembled WGS sequence"/>
</dbReference>
<feature type="domain" description="Amidohydrolase 3" evidence="1">
    <location>
        <begin position="50"/>
        <end position="567"/>
    </location>
</feature>
<dbReference type="InterPro" id="IPR011059">
    <property type="entry name" value="Metal-dep_hydrolase_composite"/>
</dbReference>